<feature type="region of interest" description="Disordered" evidence="1">
    <location>
        <begin position="101"/>
        <end position="122"/>
    </location>
</feature>
<sequence>MFVEGTSIRTRGAYHALFFSQMEGGLAQWGSKIKYFFCPVPLGSLIIYISIQRLYNVYVCVCVLRAPTVRDSSLSLLVPSRAELAKYRRNGRIRARLDFSRSTRDEEVEKRNRSARNGVQAR</sequence>
<evidence type="ECO:0000313" key="2">
    <source>
        <dbReference type="EMBL" id="KAK1127886.1"/>
    </source>
</evidence>
<organism evidence="2 3">
    <name type="scientific">Melipona bicolor</name>
    <dbReference type="NCBI Taxonomy" id="60889"/>
    <lineage>
        <taxon>Eukaryota</taxon>
        <taxon>Metazoa</taxon>
        <taxon>Ecdysozoa</taxon>
        <taxon>Arthropoda</taxon>
        <taxon>Hexapoda</taxon>
        <taxon>Insecta</taxon>
        <taxon>Pterygota</taxon>
        <taxon>Neoptera</taxon>
        <taxon>Endopterygota</taxon>
        <taxon>Hymenoptera</taxon>
        <taxon>Apocrita</taxon>
        <taxon>Aculeata</taxon>
        <taxon>Apoidea</taxon>
        <taxon>Anthophila</taxon>
        <taxon>Apidae</taxon>
        <taxon>Melipona</taxon>
    </lineage>
</organism>
<accession>A0AA40KPE6</accession>
<dbReference type="EMBL" id="JAHYIQ010000011">
    <property type="protein sequence ID" value="KAK1127886.1"/>
    <property type="molecule type" value="Genomic_DNA"/>
</dbReference>
<reference evidence="2" key="1">
    <citation type="submission" date="2021-10" db="EMBL/GenBank/DDBJ databases">
        <title>Melipona bicolor Genome sequencing and assembly.</title>
        <authorList>
            <person name="Araujo N.S."/>
            <person name="Arias M.C."/>
        </authorList>
    </citation>
    <scope>NUCLEOTIDE SEQUENCE</scope>
    <source>
        <strain evidence="2">USP_2M_L1-L4_2017</strain>
        <tissue evidence="2">Whole body</tissue>
    </source>
</reference>
<name>A0AA40KPE6_9HYME</name>
<comment type="caution">
    <text evidence="2">The sequence shown here is derived from an EMBL/GenBank/DDBJ whole genome shotgun (WGS) entry which is preliminary data.</text>
</comment>
<feature type="compositionally biased region" description="Basic and acidic residues" evidence="1">
    <location>
        <begin position="101"/>
        <end position="112"/>
    </location>
</feature>
<dbReference type="AlphaFoldDB" id="A0AA40KPE6"/>
<dbReference type="Proteomes" id="UP001177670">
    <property type="component" value="Unassembled WGS sequence"/>
</dbReference>
<gene>
    <name evidence="2" type="ORF">K0M31_003380</name>
</gene>
<proteinExistence type="predicted"/>
<protein>
    <submittedName>
        <fullName evidence="2">Uncharacterized protein</fullName>
    </submittedName>
</protein>
<keyword evidence="3" id="KW-1185">Reference proteome</keyword>
<evidence type="ECO:0000256" key="1">
    <source>
        <dbReference type="SAM" id="MobiDB-lite"/>
    </source>
</evidence>
<evidence type="ECO:0000313" key="3">
    <source>
        <dbReference type="Proteomes" id="UP001177670"/>
    </source>
</evidence>